<reference evidence="15 16" key="1">
    <citation type="submission" date="2016-10" db="EMBL/GenBank/DDBJ databases">
        <authorList>
            <person name="Varghese N."/>
            <person name="Submissions S."/>
        </authorList>
    </citation>
    <scope>NUCLEOTIDE SEQUENCE [LARGE SCALE GENOMIC DNA]</scope>
    <source>
        <strain evidence="15 16">BS2771</strain>
    </source>
</reference>
<evidence type="ECO:0000256" key="11">
    <source>
        <dbReference type="PIRSR" id="PIRSR009407-2"/>
    </source>
</evidence>
<feature type="binding site" evidence="13">
    <location>
        <begin position="82"/>
        <end position="87"/>
    </location>
    <ligand>
        <name>NADP(+)</name>
        <dbReference type="ChEBI" id="CHEBI:58349"/>
    </ligand>
</feature>
<evidence type="ECO:0000256" key="8">
    <source>
        <dbReference type="ARBA" id="ARBA00046318"/>
    </source>
</evidence>
<evidence type="ECO:0000256" key="10">
    <source>
        <dbReference type="PIRSR" id="PIRSR009407-1"/>
    </source>
</evidence>
<feature type="binding site" evidence="13">
    <location>
        <position position="589"/>
    </location>
    <ligand>
        <name>NADP(+)</name>
        <dbReference type="ChEBI" id="CHEBI:58349"/>
    </ligand>
</feature>
<dbReference type="GO" id="GO:0006099">
    <property type="term" value="P:tricarboxylic acid cycle"/>
    <property type="evidence" value="ECO:0007669"/>
    <property type="project" value="UniProtKB-KW"/>
</dbReference>
<dbReference type="RefSeq" id="WP_032857365.1">
    <property type="nucleotide sequence ID" value="NZ_BMNU01000007.1"/>
</dbReference>
<feature type="binding site" evidence="13">
    <location>
        <position position="135"/>
    </location>
    <ligand>
        <name>NADP(+)</name>
        <dbReference type="ChEBI" id="CHEBI:58349"/>
    </ligand>
</feature>
<gene>
    <name evidence="14" type="ORF">F1720_11415</name>
    <name evidence="15" type="ORF">SAMN04490181_2332</name>
</gene>
<feature type="binding site" evidence="11">
    <location>
        <position position="145"/>
    </location>
    <ligand>
        <name>D-threo-isocitrate</name>
        <dbReference type="ChEBI" id="CHEBI:15562"/>
    </ligand>
</feature>
<dbReference type="EC" id="1.1.1.42" evidence="9"/>
<dbReference type="PANTHER" id="PTHR36999:SF1">
    <property type="entry name" value="ISOCITRATE DEHYDROGENASE (NADP(+))"/>
    <property type="match status" value="1"/>
</dbReference>
<dbReference type="OrthoDB" id="9807643at2"/>
<dbReference type="Proteomes" id="UP000199620">
    <property type="component" value="Chromosome I"/>
</dbReference>
<evidence type="ECO:0000256" key="2">
    <source>
        <dbReference type="ARBA" id="ARBA00022532"/>
    </source>
</evidence>
<dbReference type="EMBL" id="VUOL01000005">
    <property type="protein sequence ID" value="KAA2230589.1"/>
    <property type="molecule type" value="Genomic_DNA"/>
</dbReference>
<evidence type="ECO:0000313" key="16">
    <source>
        <dbReference type="Proteomes" id="UP000199620"/>
    </source>
</evidence>
<organism evidence="14 17">
    <name type="scientific">Pseudomonas brenneri</name>
    <dbReference type="NCBI Taxonomy" id="129817"/>
    <lineage>
        <taxon>Bacteria</taxon>
        <taxon>Pseudomonadati</taxon>
        <taxon>Pseudomonadota</taxon>
        <taxon>Gammaproteobacteria</taxon>
        <taxon>Pseudomonadales</taxon>
        <taxon>Pseudomonadaceae</taxon>
        <taxon>Pseudomonas</taxon>
    </lineage>
</organism>
<evidence type="ECO:0000313" key="17">
    <source>
        <dbReference type="Proteomes" id="UP000325296"/>
    </source>
</evidence>
<feature type="binding site" evidence="13">
    <location>
        <position position="649"/>
    </location>
    <ligand>
        <name>NADP(+)</name>
        <dbReference type="ChEBI" id="CHEBI:58349"/>
    </ligand>
</feature>
<evidence type="ECO:0000256" key="4">
    <source>
        <dbReference type="ARBA" id="ARBA00022842"/>
    </source>
</evidence>
<feature type="binding site" evidence="11">
    <location>
        <position position="547"/>
    </location>
    <ligand>
        <name>D-threo-isocitrate</name>
        <dbReference type="ChEBI" id="CHEBI:15562"/>
    </ligand>
</feature>
<feature type="binding site" evidence="12">
    <location>
        <position position="552"/>
    </location>
    <ligand>
        <name>Mg(2+)</name>
        <dbReference type="ChEBI" id="CHEBI:18420"/>
    </ligand>
</feature>
<evidence type="ECO:0000256" key="7">
    <source>
        <dbReference type="ARBA" id="ARBA00023554"/>
    </source>
</evidence>
<feature type="binding site" evidence="12">
    <location>
        <position position="350"/>
    </location>
    <ligand>
        <name>Mg(2+)</name>
        <dbReference type="ChEBI" id="CHEBI:18420"/>
    </ligand>
</feature>
<comment type="catalytic activity">
    <reaction evidence="7 9">
        <text>D-threo-isocitrate + NADP(+) = 2-oxoglutarate + CO2 + NADPH</text>
        <dbReference type="Rhea" id="RHEA:19629"/>
        <dbReference type="ChEBI" id="CHEBI:15562"/>
        <dbReference type="ChEBI" id="CHEBI:16526"/>
        <dbReference type="ChEBI" id="CHEBI:16810"/>
        <dbReference type="ChEBI" id="CHEBI:57783"/>
        <dbReference type="ChEBI" id="CHEBI:58349"/>
        <dbReference type="EC" id="1.1.1.42"/>
    </reaction>
</comment>
<dbReference type="AlphaFoldDB" id="A0A5B2UX66"/>
<keyword evidence="6 9" id="KW-0560">Oxidoreductase</keyword>
<dbReference type="SUPFAM" id="SSF53659">
    <property type="entry name" value="Isocitrate/Isopropylmalate dehydrogenase-like"/>
    <property type="match status" value="1"/>
</dbReference>
<dbReference type="PIRSF" id="PIRSF009407">
    <property type="entry name" value="IDH_monmr"/>
    <property type="match status" value="1"/>
</dbReference>
<dbReference type="PANTHER" id="PTHR36999">
    <property type="entry name" value="ISOCITRATE DEHYDROGENASE [NADP]"/>
    <property type="match status" value="1"/>
</dbReference>
<keyword evidence="3 12" id="KW-0479">Metal-binding</keyword>
<evidence type="ECO:0000313" key="14">
    <source>
        <dbReference type="EMBL" id="KAA2230589.1"/>
    </source>
</evidence>
<dbReference type="InterPro" id="IPR004436">
    <property type="entry name" value="Isocitrate_DH_NADP_mono"/>
</dbReference>
<proteinExistence type="inferred from homology"/>
<dbReference type="GO" id="GO:0006097">
    <property type="term" value="P:glyoxylate cycle"/>
    <property type="evidence" value="ECO:0007669"/>
    <property type="project" value="UniProtKB-KW"/>
</dbReference>
<dbReference type="Gene3D" id="3.40.718.10">
    <property type="entry name" value="Isopropylmalate Dehydrogenase"/>
    <property type="match status" value="1"/>
</dbReference>
<keyword evidence="16" id="KW-1185">Reference proteome</keyword>
<feature type="binding site" evidence="11">
    <location>
        <begin position="132"/>
        <end position="139"/>
    </location>
    <ligand>
        <name>substrate</name>
    </ligand>
</feature>
<keyword evidence="5 9" id="KW-0521">NADP</keyword>
<dbReference type="NCBIfam" id="TIGR00178">
    <property type="entry name" value="monomer_idh"/>
    <property type="match status" value="1"/>
</dbReference>
<comment type="cofactor">
    <cofactor evidence="12">
        <name>Mg(2+)</name>
        <dbReference type="ChEBI" id="CHEBI:18420"/>
    </cofactor>
    <cofactor evidence="12">
        <name>Mn(2+)</name>
        <dbReference type="ChEBI" id="CHEBI:29035"/>
    </cofactor>
    <text evidence="12">Binds 1 Mg(2+) or Mn(2+) ion per subunit.</text>
</comment>
<keyword evidence="2 9" id="KW-0816">Tricarboxylic acid cycle</keyword>
<evidence type="ECO:0000256" key="9">
    <source>
        <dbReference type="PIRNR" id="PIRNR009407"/>
    </source>
</evidence>
<keyword evidence="1 9" id="KW-0329">Glyoxylate bypass</keyword>
<dbReference type="Proteomes" id="UP000325296">
    <property type="component" value="Unassembled WGS sequence"/>
</dbReference>
<name>A0A5B2UX66_9PSED</name>
<feature type="binding site" evidence="13">
    <location>
        <begin position="600"/>
        <end position="602"/>
    </location>
    <ligand>
        <name>NADP(+)</name>
        <dbReference type="ChEBI" id="CHEBI:58349"/>
    </ligand>
</feature>
<evidence type="ECO:0000256" key="1">
    <source>
        <dbReference type="ARBA" id="ARBA00022435"/>
    </source>
</evidence>
<protein>
    <recommendedName>
        <fullName evidence="9">Isocitrate dehydrogenase [NADP]</fullName>
        <ecNumber evidence="9">1.1.1.42</ecNumber>
    </recommendedName>
    <alternativeName>
        <fullName evidence="9">Oxalosuccinate decarboxylase</fullName>
    </alternativeName>
</protein>
<evidence type="ECO:0000313" key="15">
    <source>
        <dbReference type="EMBL" id="SDU96925.1"/>
    </source>
</evidence>
<accession>A0A5B2UX66</accession>
<dbReference type="GO" id="GO:0004450">
    <property type="term" value="F:isocitrate dehydrogenase (NADP+) activity"/>
    <property type="evidence" value="ECO:0007669"/>
    <property type="project" value="UniProtKB-EC"/>
</dbReference>
<evidence type="ECO:0000256" key="5">
    <source>
        <dbReference type="ARBA" id="ARBA00022857"/>
    </source>
</evidence>
<dbReference type="GO" id="GO:0046872">
    <property type="term" value="F:metal ion binding"/>
    <property type="evidence" value="ECO:0007669"/>
    <property type="project" value="UniProtKB-KW"/>
</dbReference>
<evidence type="ECO:0000256" key="3">
    <source>
        <dbReference type="ARBA" id="ARBA00022723"/>
    </source>
</evidence>
<comment type="similarity">
    <text evidence="8 9">Belongs to the monomeric-type IDH family.</text>
</comment>
<keyword evidence="4 12" id="KW-0460">Magnesium</keyword>
<evidence type="ECO:0000256" key="13">
    <source>
        <dbReference type="PIRSR" id="PIRSR009407-4"/>
    </source>
</evidence>
<dbReference type="EMBL" id="LT629800">
    <property type="protein sequence ID" value="SDU96925.1"/>
    <property type="molecule type" value="Genomic_DNA"/>
</dbReference>
<evidence type="ECO:0000256" key="6">
    <source>
        <dbReference type="ARBA" id="ARBA00023002"/>
    </source>
</evidence>
<dbReference type="Pfam" id="PF03971">
    <property type="entry name" value="IDH"/>
    <property type="match status" value="1"/>
</dbReference>
<sequence length="741" mass="80105">MPTRSKIIYTFTDEAPALATYSLLPIVEAFTASADIEVETRDISLAGRILASFPEQLGNKAVADHLAELGALAVTPEANIIKLPNISASTPQLQAAIKELQAQGYALPDYPETVTTDAEKETRARYDKVKGSAVNPVLREGNSDRRAPLSVKNYARKHPHKMGAWAADSKSHIAHMSNGDFYGSEKAVQIEAADAVKIELVGKDGTTTVLKEKTTAQAGEILDSAVLSKNALRAFIAAEIEDAKKQGVLLSVHLKATMMKVSDPIMFGQIVAEFYKDALAKHATVLEQIGFNLNNGIGDLYARIKALPADQQAQIEADIQAVYAARPSLAMVNSDKGITNLHVPSDVIVDASMPAMIRDSGKMWGTDGQLHDTKAVIPDRCYATIYQAVIEDCKANGAFDPTTMGSVPNVGLMAKKAEEYGSHDKTFQIKADGVVRVTDSKGNLLMEQSVEAGDIFRMCQTKDAPIQDWVKLAVNRARASGTPAIFWLDPLRAHDGVVVEKVQAYLKDHNTEGLDIRIMSPVDAMKFTLERTRKGLDTISVTGNVLRDYLTDLFPIMELGTSAKMLSIVPLMNGGGLFETGAGGSAPKHVQQLLEENFLRWDSLGEFLALAASLEHLGVNYNNPKALVLSKTLDQATGQFLDNNKSPSRKVGNIDNRGSHFYLALYWAQALAAQTEDTALQAQFGELAKTLAENEATIVAELNAVQGKPVDIGGYYAPNPELTSKAMRPSSTLNAAIAKLK</sequence>
<feature type="binding site" evidence="13">
    <location>
        <begin position="584"/>
        <end position="585"/>
    </location>
    <ligand>
        <name>NADP(+)</name>
        <dbReference type="ChEBI" id="CHEBI:58349"/>
    </ligand>
</feature>
<feature type="site" description="Critical for catalysis" evidence="10">
    <location>
        <position position="420"/>
    </location>
</feature>
<feature type="site" description="Critical for catalysis" evidence="10">
    <location>
        <position position="255"/>
    </location>
</feature>
<evidence type="ECO:0000256" key="12">
    <source>
        <dbReference type="PIRSR" id="PIRSR009407-3"/>
    </source>
</evidence>
<feature type="binding site" evidence="12">
    <location>
        <position position="548"/>
    </location>
    <ligand>
        <name>Mg(2+)</name>
        <dbReference type="ChEBI" id="CHEBI:18420"/>
    </ligand>
</feature>
<reference evidence="14 17" key="2">
    <citation type="submission" date="2019-09" db="EMBL/GenBank/DDBJ databases">
        <title>Draft genome sequence of Pseudomonas brenneri CCUG 51514(T).</title>
        <authorList>
            <person name="Tunovic T."/>
            <person name="Pineiro-Iglesias B."/>
            <person name="Unosson C."/>
            <person name="Inganas E."/>
            <person name="Ohlen M."/>
            <person name="Cardew S."/>
            <person name="Jensie-Markopoulos S."/>
            <person name="Salva-Serra F."/>
            <person name="Jaen-Luchoro D."/>
            <person name="Svensson-Stadler L."/>
            <person name="Chun J."/>
            <person name="Moore E."/>
        </authorList>
    </citation>
    <scope>NUCLEOTIDE SEQUENCE [LARGE SCALE GENOMIC DNA]</scope>
    <source>
        <strain evidence="14 17">CCUG 51514</strain>
    </source>
</reference>